<accession>A0A2Y9BD49</accession>
<feature type="domain" description="AAA-ATPase-like" evidence="1">
    <location>
        <begin position="6"/>
        <end position="237"/>
    </location>
</feature>
<proteinExistence type="predicted"/>
<reference evidence="2 3" key="1">
    <citation type="submission" date="2018-05" db="EMBL/GenBank/DDBJ databases">
        <title>The Hungate 1000. A catalogue of reference genomes from the rumen microbiome.</title>
        <authorList>
            <person name="Kelly W."/>
        </authorList>
    </citation>
    <scope>NUCLEOTIDE SEQUENCE [LARGE SCALE GENOMIC DNA]</scope>
    <source>
        <strain evidence="2 3">NLAE-zl-C242</strain>
    </source>
</reference>
<keyword evidence="3" id="KW-1185">Reference proteome</keyword>
<evidence type="ECO:0000313" key="2">
    <source>
        <dbReference type="EMBL" id="PWJ32373.1"/>
    </source>
</evidence>
<dbReference type="EMBL" id="QGDL01000001">
    <property type="protein sequence ID" value="PWJ32373.1"/>
    <property type="molecule type" value="Genomic_DNA"/>
</dbReference>
<evidence type="ECO:0000259" key="1">
    <source>
        <dbReference type="Pfam" id="PF09820"/>
    </source>
</evidence>
<name>A0A2Y9BD49_9FIRM</name>
<dbReference type="InterPro" id="IPR018631">
    <property type="entry name" value="AAA-ATPase-like_dom"/>
</dbReference>
<protein>
    <submittedName>
        <fullName evidence="2">PD-(D/E)XK nuclease superfamily protein</fullName>
    </submittedName>
</protein>
<dbReference type="OrthoDB" id="9766673at2"/>
<dbReference type="PANTHER" id="PTHR34825:SF1">
    <property type="entry name" value="AAA-ATPASE-LIKE DOMAIN-CONTAINING PROTEIN"/>
    <property type="match status" value="1"/>
</dbReference>
<dbReference type="PANTHER" id="PTHR34825">
    <property type="entry name" value="CONSERVED PROTEIN, WITH A WEAK D-GALACTARATE DEHYDRATASE/ALTRONATE HYDROLASE DOMAIN"/>
    <property type="match status" value="1"/>
</dbReference>
<evidence type="ECO:0000313" key="3">
    <source>
        <dbReference type="Proteomes" id="UP000245845"/>
    </source>
</evidence>
<organism evidence="2 3">
    <name type="scientific">Faecalicatena orotica</name>
    <dbReference type="NCBI Taxonomy" id="1544"/>
    <lineage>
        <taxon>Bacteria</taxon>
        <taxon>Bacillati</taxon>
        <taxon>Bacillota</taxon>
        <taxon>Clostridia</taxon>
        <taxon>Lachnospirales</taxon>
        <taxon>Lachnospiraceae</taxon>
        <taxon>Faecalicatena</taxon>
    </lineage>
</organism>
<comment type="caution">
    <text evidence="2">The sequence shown here is derived from an EMBL/GenBank/DDBJ whole genome shotgun (WGS) entry which is preliminary data.</text>
</comment>
<dbReference type="Pfam" id="PF08011">
    <property type="entry name" value="PDDEXK_9"/>
    <property type="match status" value="1"/>
</dbReference>
<dbReference type="Pfam" id="PF09820">
    <property type="entry name" value="AAA-ATPase_like"/>
    <property type="match status" value="1"/>
</dbReference>
<dbReference type="AlphaFoldDB" id="A0A2Y9BD49"/>
<dbReference type="RefSeq" id="WP_109729709.1">
    <property type="nucleotide sequence ID" value="NZ_BAAACK010000007.1"/>
</dbReference>
<dbReference type="Proteomes" id="UP000245845">
    <property type="component" value="Unassembled WGS sequence"/>
</dbReference>
<dbReference type="InterPro" id="IPR012547">
    <property type="entry name" value="PDDEXK_9"/>
</dbReference>
<sequence length="564" mass="65710">MKKMIPIGYEDIRELIEHGFYYVDKTLMIKELLDNRAKVNLITRPRRFGKTLNQSMIRRFFELELDDNGRKIDNGYIFKDLKISACGESYMSWQGEYPVINLSLKSGKQPDYEMAYASLIDEIAKEYKRHSYILGTDKLTEEEKGRFRALMERRAGKLDNAKSLEFLSYCLSKFHQKNVIILIDEYDVPLENAYFAGFYDEMITFIRSLFESALKTNQNLEFAVVTGCLRISRESIFTGLNNLVIYSVLTPGYSDRFGFTEEEVKDMVSYYEIEEKFTELKEWYDGYCFGNTEIYNPWSIINYVKTATIDINAFPKAYWSNTSSNSIVRELVENADFETKKELESLIAGETIEKRVHEDITYGDIHESQDNLWNFLYFTGYLKSTGERQIGEDIFLELSIPNAEIRSIYRNMILTWYDKKVRRSDTTPLFRAIDSGDCEAFGDFISEQLLDTISFFDYAENYYHGFLTGLLKTSKKYSVWSNRESGTGRPDIILKTPSVRGSAVILELKITDDFSKMKDVCREALKQIEEKNYEAGLRTEGYSNIKKYGLCFYRKECLVMKTGA</sequence>
<gene>
    <name evidence="2" type="ORF">A8806_101661</name>
</gene>